<sequence length="89" mass="9544">MKLKLALLALSLTCATIPFSSCGAVATAAVLNEASNDSERKAFDQGVMMGRKDAKSGRQNNFGKYSTMYNSSTKDAFARGYRSGYASRS</sequence>
<proteinExistence type="predicted"/>
<dbReference type="RefSeq" id="WP_200278399.1">
    <property type="nucleotide sequence ID" value="NZ_JAENII010000005.1"/>
</dbReference>
<gene>
    <name evidence="2" type="ORF">JIN81_07960</name>
</gene>
<protein>
    <recommendedName>
        <fullName evidence="4">Lipoprotein</fullName>
    </recommendedName>
</protein>
<keyword evidence="1" id="KW-0732">Signal</keyword>
<comment type="caution">
    <text evidence="2">The sequence shown here is derived from an EMBL/GenBank/DDBJ whole genome shotgun (WGS) entry which is preliminary data.</text>
</comment>
<evidence type="ECO:0000313" key="3">
    <source>
        <dbReference type="Proteomes" id="UP000658278"/>
    </source>
</evidence>
<feature type="signal peptide" evidence="1">
    <location>
        <begin position="1"/>
        <end position="20"/>
    </location>
</feature>
<organism evidence="2 3">
    <name type="scientific">Haloferula rosea</name>
    <dbReference type="NCBI Taxonomy" id="490093"/>
    <lineage>
        <taxon>Bacteria</taxon>
        <taxon>Pseudomonadati</taxon>
        <taxon>Verrucomicrobiota</taxon>
        <taxon>Verrucomicrobiia</taxon>
        <taxon>Verrucomicrobiales</taxon>
        <taxon>Verrucomicrobiaceae</taxon>
        <taxon>Haloferula</taxon>
    </lineage>
</organism>
<accession>A0A934REJ2</accession>
<dbReference type="EMBL" id="JAENII010000005">
    <property type="protein sequence ID" value="MBK1826950.1"/>
    <property type="molecule type" value="Genomic_DNA"/>
</dbReference>
<dbReference type="Proteomes" id="UP000658278">
    <property type="component" value="Unassembled WGS sequence"/>
</dbReference>
<reference evidence="2" key="1">
    <citation type="submission" date="2021-01" db="EMBL/GenBank/DDBJ databases">
        <title>Modified the classification status of verrucomicrobia.</title>
        <authorList>
            <person name="Feng X."/>
        </authorList>
    </citation>
    <scope>NUCLEOTIDE SEQUENCE</scope>
    <source>
        <strain evidence="2">KCTC 22201</strain>
    </source>
</reference>
<feature type="chain" id="PRO_5037207036" description="Lipoprotein" evidence="1">
    <location>
        <begin position="21"/>
        <end position="89"/>
    </location>
</feature>
<name>A0A934REJ2_9BACT</name>
<evidence type="ECO:0000256" key="1">
    <source>
        <dbReference type="SAM" id="SignalP"/>
    </source>
</evidence>
<evidence type="ECO:0008006" key="4">
    <source>
        <dbReference type="Google" id="ProtNLM"/>
    </source>
</evidence>
<keyword evidence="3" id="KW-1185">Reference proteome</keyword>
<evidence type="ECO:0000313" key="2">
    <source>
        <dbReference type="EMBL" id="MBK1826950.1"/>
    </source>
</evidence>
<dbReference type="AlphaFoldDB" id="A0A934REJ2"/>